<dbReference type="PROSITE" id="PS01131">
    <property type="entry name" value="RRNA_A_DIMETH"/>
    <property type="match status" value="1"/>
</dbReference>
<gene>
    <name evidence="7 10" type="primary">rsmA</name>
    <name evidence="7" type="synonym">ksgA</name>
    <name evidence="10" type="ORF">GCM10022278_25360</name>
</gene>
<evidence type="ECO:0000256" key="3">
    <source>
        <dbReference type="ARBA" id="ARBA00022603"/>
    </source>
</evidence>
<evidence type="ECO:0000256" key="8">
    <source>
        <dbReference type="PROSITE-ProRule" id="PRU01026"/>
    </source>
</evidence>
<dbReference type="EMBL" id="BAABBO010000011">
    <property type="protein sequence ID" value="GAA3966397.1"/>
    <property type="molecule type" value="Genomic_DNA"/>
</dbReference>
<feature type="binding site" evidence="7 8">
    <location>
        <position position="54"/>
    </location>
    <ligand>
        <name>S-adenosyl-L-methionine</name>
        <dbReference type="ChEBI" id="CHEBI:59789"/>
    </ligand>
</feature>
<dbReference type="Gene3D" id="3.40.50.150">
    <property type="entry name" value="Vaccinia Virus protein VP39"/>
    <property type="match status" value="1"/>
</dbReference>
<accession>A0ABP7PIS5</accession>
<protein>
    <recommendedName>
        <fullName evidence="7">Ribosomal RNA small subunit methyltransferase A</fullName>
        <ecNumber evidence="7">2.1.1.182</ecNumber>
    </recommendedName>
    <alternativeName>
        <fullName evidence="7">16S rRNA (adenine(1518)-N(6)/adenine(1519)-N(6))-dimethyltransferase</fullName>
    </alternativeName>
    <alternativeName>
        <fullName evidence="7">16S rRNA dimethyladenosine transferase</fullName>
    </alternativeName>
    <alternativeName>
        <fullName evidence="7">16S rRNA dimethylase</fullName>
    </alternativeName>
    <alternativeName>
        <fullName evidence="7">S-adenosylmethionine-6-N', N'-adenosyl(rRNA) dimethyltransferase</fullName>
    </alternativeName>
</protein>
<comment type="catalytic activity">
    <reaction evidence="7">
        <text>adenosine(1518)/adenosine(1519) in 16S rRNA + 4 S-adenosyl-L-methionine = N(6)-dimethyladenosine(1518)/N(6)-dimethyladenosine(1519) in 16S rRNA + 4 S-adenosyl-L-homocysteine + 4 H(+)</text>
        <dbReference type="Rhea" id="RHEA:19609"/>
        <dbReference type="Rhea" id="RHEA-COMP:10232"/>
        <dbReference type="Rhea" id="RHEA-COMP:10233"/>
        <dbReference type="ChEBI" id="CHEBI:15378"/>
        <dbReference type="ChEBI" id="CHEBI:57856"/>
        <dbReference type="ChEBI" id="CHEBI:59789"/>
        <dbReference type="ChEBI" id="CHEBI:74411"/>
        <dbReference type="ChEBI" id="CHEBI:74493"/>
        <dbReference type="EC" id="2.1.1.182"/>
    </reaction>
</comment>
<comment type="caution">
    <text evidence="10">The sequence shown here is derived from an EMBL/GenBank/DDBJ whole genome shotgun (WGS) entry which is preliminary data.</text>
</comment>
<keyword evidence="2 7" id="KW-0698">rRNA processing</keyword>
<dbReference type="InterPro" id="IPR029063">
    <property type="entry name" value="SAM-dependent_MTases_sf"/>
</dbReference>
<dbReference type="InterPro" id="IPR020596">
    <property type="entry name" value="rRNA_Ade_Mease_Trfase_CS"/>
</dbReference>
<organism evidence="10 11">
    <name type="scientific">Allohahella marinimesophila</name>
    <dbReference type="NCBI Taxonomy" id="1054972"/>
    <lineage>
        <taxon>Bacteria</taxon>
        <taxon>Pseudomonadati</taxon>
        <taxon>Pseudomonadota</taxon>
        <taxon>Gammaproteobacteria</taxon>
        <taxon>Oceanospirillales</taxon>
        <taxon>Hahellaceae</taxon>
        <taxon>Allohahella</taxon>
    </lineage>
</organism>
<dbReference type="SUPFAM" id="SSF53335">
    <property type="entry name" value="S-adenosyl-L-methionine-dependent methyltransferases"/>
    <property type="match status" value="1"/>
</dbReference>
<dbReference type="InterPro" id="IPR020598">
    <property type="entry name" value="rRNA_Ade_methylase_Trfase_N"/>
</dbReference>
<evidence type="ECO:0000256" key="5">
    <source>
        <dbReference type="ARBA" id="ARBA00022691"/>
    </source>
</evidence>
<comment type="subcellular location">
    <subcellularLocation>
        <location evidence="7">Cytoplasm</location>
    </subcellularLocation>
</comment>
<dbReference type="HAMAP" id="MF_00607">
    <property type="entry name" value="16SrRNA_methyltr_A"/>
    <property type="match status" value="1"/>
</dbReference>
<feature type="domain" description="Ribosomal RNA adenine methylase transferase N-terminal" evidence="9">
    <location>
        <begin position="34"/>
        <end position="213"/>
    </location>
</feature>
<feature type="binding site" evidence="7 8">
    <location>
        <position position="128"/>
    </location>
    <ligand>
        <name>S-adenosyl-L-methionine</name>
        <dbReference type="ChEBI" id="CHEBI:59789"/>
    </ligand>
</feature>
<evidence type="ECO:0000256" key="1">
    <source>
        <dbReference type="ARBA" id="ARBA00022490"/>
    </source>
</evidence>
<dbReference type="InterPro" id="IPR011530">
    <property type="entry name" value="rRNA_adenine_dimethylase"/>
</dbReference>
<dbReference type="SMART" id="SM00650">
    <property type="entry name" value="rADc"/>
    <property type="match status" value="1"/>
</dbReference>
<keyword evidence="3 7" id="KW-0489">Methyltransferase</keyword>
<proteinExistence type="inferred from homology"/>
<evidence type="ECO:0000256" key="4">
    <source>
        <dbReference type="ARBA" id="ARBA00022679"/>
    </source>
</evidence>
<name>A0ABP7PIS5_9GAMM</name>
<comment type="similarity">
    <text evidence="7">Belongs to the class I-like SAM-binding methyltransferase superfamily. rRNA adenine N(6)-methyltransferase family. RsmA subfamily.</text>
</comment>
<evidence type="ECO:0000313" key="11">
    <source>
        <dbReference type="Proteomes" id="UP001501337"/>
    </source>
</evidence>
<dbReference type="PROSITE" id="PS51689">
    <property type="entry name" value="SAM_RNA_A_N6_MT"/>
    <property type="match status" value="1"/>
</dbReference>
<dbReference type="PANTHER" id="PTHR11727">
    <property type="entry name" value="DIMETHYLADENOSINE TRANSFERASE"/>
    <property type="match status" value="1"/>
</dbReference>
<keyword evidence="5 7" id="KW-0949">S-adenosyl-L-methionine</keyword>
<dbReference type="RefSeq" id="WP_344806915.1">
    <property type="nucleotide sequence ID" value="NZ_BAABBO010000011.1"/>
</dbReference>
<evidence type="ECO:0000256" key="6">
    <source>
        <dbReference type="ARBA" id="ARBA00022884"/>
    </source>
</evidence>
<dbReference type="PANTHER" id="PTHR11727:SF7">
    <property type="entry name" value="DIMETHYLADENOSINE TRANSFERASE-RELATED"/>
    <property type="match status" value="1"/>
</dbReference>
<feature type="binding site" evidence="7 8">
    <location>
        <position position="100"/>
    </location>
    <ligand>
        <name>S-adenosyl-L-methionine</name>
        <dbReference type="ChEBI" id="CHEBI:59789"/>
    </ligand>
</feature>
<dbReference type="Proteomes" id="UP001501337">
    <property type="component" value="Unassembled WGS sequence"/>
</dbReference>
<sequence>MSNPVNPGQAAQLPGFRHQARKRFGQNFLRSSTVIDRIIAAIRPTESDHVVEIGPGQGAITGGLLDSGALVSVIELDRDLIPLLKIEFATRQNLRIHEADALRFDFASLVAENGGVDAAPAGLRVVGNLPYNISTPLIFKLLEYRTFFADMHFMLQREVVERLAAEPGSKTYGRLSVMTQHACRVEQLFDVPPTAFVPAPKVWSAIVRLEPLPRHFTSKEDEALFANVVQHSFSMRRKTIRNNLKGIATDSQLEAVGIDPGCRAETLSGGSFVRLAELLIEEKKRTAI</sequence>
<reference evidence="11" key="1">
    <citation type="journal article" date="2019" name="Int. J. Syst. Evol. Microbiol.">
        <title>The Global Catalogue of Microorganisms (GCM) 10K type strain sequencing project: providing services to taxonomists for standard genome sequencing and annotation.</title>
        <authorList>
            <consortium name="The Broad Institute Genomics Platform"/>
            <consortium name="The Broad Institute Genome Sequencing Center for Infectious Disease"/>
            <person name="Wu L."/>
            <person name="Ma J."/>
        </authorList>
    </citation>
    <scope>NUCLEOTIDE SEQUENCE [LARGE SCALE GENOMIC DNA]</scope>
    <source>
        <strain evidence="11">JCM 17555</strain>
    </source>
</reference>
<keyword evidence="1 7" id="KW-0963">Cytoplasm</keyword>
<keyword evidence="4 7" id="KW-0808">Transferase</keyword>
<feature type="binding site" evidence="7 8">
    <location>
        <position position="27"/>
    </location>
    <ligand>
        <name>S-adenosyl-L-methionine</name>
        <dbReference type="ChEBI" id="CHEBI:59789"/>
    </ligand>
</feature>
<dbReference type="NCBIfam" id="TIGR00755">
    <property type="entry name" value="ksgA"/>
    <property type="match status" value="1"/>
</dbReference>
<dbReference type="InterPro" id="IPR001737">
    <property type="entry name" value="KsgA/Erm"/>
</dbReference>
<evidence type="ECO:0000313" key="10">
    <source>
        <dbReference type="EMBL" id="GAA3966397.1"/>
    </source>
</evidence>
<comment type="function">
    <text evidence="7">Specifically dimethylates two adjacent adenosines (A1518 and A1519) in the loop of a conserved hairpin near the 3'-end of 16S rRNA in the 30S particle. May play a critical role in biogenesis of 30S subunits.</text>
</comment>
<keyword evidence="11" id="KW-1185">Reference proteome</keyword>
<dbReference type="InterPro" id="IPR023165">
    <property type="entry name" value="rRNA_Ade_diMease-like_C"/>
</dbReference>
<feature type="binding site" evidence="7 8">
    <location>
        <position position="75"/>
    </location>
    <ligand>
        <name>S-adenosyl-L-methionine</name>
        <dbReference type="ChEBI" id="CHEBI:59789"/>
    </ligand>
</feature>
<feature type="binding site" evidence="7 8">
    <location>
        <position position="29"/>
    </location>
    <ligand>
        <name>S-adenosyl-L-methionine</name>
        <dbReference type="ChEBI" id="CHEBI:59789"/>
    </ligand>
</feature>
<dbReference type="Pfam" id="PF00398">
    <property type="entry name" value="RrnaAD"/>
    <property type="match status" value="1"/>
</dbReference>
<evidence type="ECO:0000256" key="7">
    <source>
        <dbReference type="HAMAP-Rule" id="MF_00607"/>
    </source>
</evidence>
<keyword evidence="6 7" id="KW-0694">RNA-binding</keyword>
<dbReference type="EC" id="2.1.1.182" evidence="7"/>
<dbReference type="Gene3D" id="1.10.8.100">
    <property type="entry name" value="Ribosomal RNA adenine dimethylase-like, domain 2"/>
    <property type="match status" value="1"/>
</dbReference>
<evidence type="ECO:0000259" key="9">
    <source>
        <dbReference type="SMART" id="SM00650"/>
    </source>
</evidence>
<evidence type="ECO:0000256" key="2">
    <source>
        <dbReference type="ARBA" id="ARBA00022552"/>
    </source>
</evidence>